<evidence type="ECO:0000313" key="2">
    <source>
        <dbReference type="EMBL" id="AFN83769.1"/>
    </source>
</evidence>
<dbReference type="OrthoDB" id="2200771at2759"/>
<gene>
    <name evidence="2" type="ordered locus">EROM_091530</name>
</gene>
<dbReference type="InterPro" id="IPR012468">
    <property type="entry name" value="DUF1686"/>
</dbReference>
<dbReference type="KEGG" id="ero:EROM_091530"/>
<evidence type="ECO:0000313" key="3">
    <source>
        <dbReference type="Proteomes" id="UP000010094"/>
    </source>
</evidence>
<name>I7APJ2_ENCRO</name>
<feature type="transmembrane region" description="Helical" evidence="1">
    <location>
        <begin position="191"/>
        <end position="210"/>
    </location>
</feature>
<dbReference type="Pfam" id="PF07937">
    <property type="entry name" value="DUF1686"/>
    <property type="match status" value="1"/>
</dbReference>
<dbReference type="EMBL" id="CP003527">
    <property type="protein sequence ID" value="AFN83769.1"/>
    <property type="molecule type" value="Genomic_DNA"/>
</dbReference>
<evidence type="ECO:0000256" key="1">
    <source>
        <dbReference type="SAM" id="Phobius"/>
    </source>
</evidence>
<keyword evidence="3" id="KW-1185">Reference proteome</keyword>
<keyword evidence="1" id="KW-0472">Membrane</keyword>
<dbReference type="VEuPathDB" id="MicrosporidiaDB:EROM_091530"/>
<organism evidence="2 3">
    <name type="scientific">Encephalitozoon romaleae (strain SJ-2008)</name>
    <name type="common">Microsporidian parasite</name>
    <dbReference type="NCBI Taxonomy" id="1178016"/>
    <lineage>
        <taxon>Eukaryota</taxon>
        <taxon>Fungi</taxon>
        <taxon>Fungi incertae sedis</taxon>
        <taxon>Microsporidia</taxon>
        <taxon>Unikaryonidae</taxon>
        <taxon>Encephalitozoon</taxon>
    </lineage>
</organism>
<sequence length="392" mass="44678">MSLQPKVQMKANQASEDKKEEVEELLCNIREGLVTLVQNLSNFKDIYGKGLDDIISNERIFETLICTGETLGKVSPFLASLEKNIKSFEQKASLPKGAIYEEMYLSLAKRGNIRIGVPIFPTYTLYNLLMAISTLEKMNEVLGDIVKPEKDRGVKRPIADLYLVFVFVLCIQTLLYYITQKHPKVWKVCNTTLYSLTVGGSILYLVWVVIKSYRSEGRMKEILRQRLSGVISMIPMVVGIHHTEMIECGTYTLTMMGISAIMVYAQDLVENKMTWRQICVVGVRNAILAIAYCCEILRMFMRNEYRLRCCVCGGVVIFVLLVGILCYSSSMKEGSKTRLPGNVMFVLTVVIGTFVSWRSRNEYYHLRSRDGYIEGMEEARYDSIKGRVSCDY</sequence>
<accession>I7APJ2</accession>
<feature type="transmembrane region" description="Helical" evidence="1">
    <location>
        <begin position="339"/>
        <end position="357"/>
    </location>
</feature>
<dbReference type="Proteomes" id="UP000010094">
    <property type="component" value="Chromosome IXb"/>
</dbReference>
<feature type="transmembrane region" description="Helical" evidence="1">
    <location>
        <begin position="161"/>
        <end position="179"/>
    </location>
</feature>
<reference evidence="2" key="1">
    <citation type="journal article" date="2012" name="Proc. Natl. Acad. Sci. U.S.A.">
        <title>Gain and loss of multiple functionally related, horizontally transferred genes in the reduced genomes of two microsporidian parasites.</title>
        <authorList>
            <person name="Pombert J.-F."/>
            <person name="Selman M."/>
            <person name="Burki F."/>
            <person name="Bardell F.T."/>
            <person name="Farinelli L."/>
            <person name="Solter L.F."/>
            <person name="Whitman D.W."/>
            <person name="Weiss L.M."/>
            <person name="Corradi N."/>
            <person name="Keeling P.J."/>
        </authorList>
    </citation>
    <scope>NUCLEOTIDE SEQUENCE [LARGE SCALE GENOMIC DNA]</scope>
    <source>
        <strain evidence="2">SJ-2008</strain>
    </source>
</reference>
<keyword evidence="1" id="KW-0812">Transmembrane</keyword>
<dbReference type="GeneID" id="20564377"/>
<protein>
    <submittedName>
        <fullName evidence="2">Uncharacterized protein</fullName>
    </submittedName>
</protein>
<dbReference type="HOGENOM" id="CLU_704041_0_0_1"/>
<dbReference type="RefSeq" id="XP_009265266.1">
    <property type="nucleotide sequence ID" value="XM_009266991.1"/>
</dbReference>
<proteinExistence type="predicted"/>
<keyword evidence="1" id="KW-1133">Transmembrane helix</keyword>
<feature type="transmembrane region" description="Helical" evidence="1">
    <location>
        <begin position="305"/>
        <end position="327"/>
    </location>
</feature>
<dbReference type="AlphaFoldDB" id="I7APJ2"/>